<organism evidence="1 2">
    <name type="scientific">Aureococcus anophagefferens</name>
    <name type="common">Harmful bloom alga</name>
    <dbReference type="NCBI Taxonomy" id="44056"/>
    <lineage>
        <taxon>Eukaryota</taxon>
        <taxon>Sar</taxon>
        <taxon>Stramenopiles</taxon>
        <taxon>Ochrophyta</taxon>
        <taxon>Pelagophyceae</taxon>
        <taxon>Pelagomonadales</taxon>
        <taxon>Pelagomonadaceae</taxon>
        <taxon>Aureococcus</taxon>
    </lineage>
</organism>
<dbReference type="GO" id="GO:0016020">
    <property type="term" value="C:membrane"/>
    <property type="evidence" value="ECO:0007669"/>
    <property type="project" value="UniProtKB-SubCell"/>
</dbReference>
<comment type="caution">
    <text evidence="1">The sequence shown here is derived from an EMBL/GenBank/DDBJ whole genome shotgun (WGS) entry which is preliminary data.</text>
</comment>
<evidence type="ECO:0000313" key="1">
    <source>
        <dbReference type="EMBL" id="KAK7232048.1"/>
    </source>
</evidence>
<protein>
    <submittedName>
        <fullName evidence="1">Uncharacterized protein</fullName>
    </submittedName>
</protein>
<dbReference type="KEGG" id="aaf:AURANDRAFT_65191"/>
<evidence type="ECO:0000313" key="2">
    <source>
        <dbReference type="Proteomes" id="UP001363151"/>
    </source>
</evidence>
<gene>
    <name evidence="1" type="ORF">SO694_00031145</name>
</gene>
<accession>A0ABR1FJK1</accession>
<keyword evidence="2" id="KW-1185">Reference proteome</keyword>
<dbReference type="EMBL" id="JBBJCI010000371">
    <property type="protein sequence ID" value="KAK7232048.1"/>
    <property type="molecule type" value="Genomic_DNA"/>
</dbReference>
<sequence>MAGERTGLLARADARETELRERVIGVIDEEDQRAKTGSNASVGSSTASKEPDYGLPLVFVGFVLASLGNRLFQKLQTVPMYNYPITVNLVSSVMYVPLCFAYILPALWCVSPSPISEEERAIPKYKFAIMGALDCVSSVMQTLAVNFVPNPSTIVLLQQSAIPISMVISRVSFKGVRYDGWQVGGAAIVLGGIAVVLAPQLLGGGAAGPPEDVAAADGGAAWVWSVVIIVSCVPMCLSSVYKEKALGDQDVGVIYLNGWVAVFQTILAFPLTVPSAYATHLPLAELPYNVRDGFYCLGGVDSVLPARLYRDDDYDTFRNDTSGYDLLNPADSALRRADDCGSAPLFVGVYVLFNIAYNVLTVVILKKGSSNLLYLGSTILVPVSNAMFSLKCLPGHQPLHASDLQGLVVIMLGLLLYRCGGALFDFVVAAVGAGPRKSRARSLDSPGDTKSPSAPSPLLRDATKTLSRRTSFGTASQRKATRYFGPNQLEMLQPLMEAQKRNAKHRLIKTNAQIRHSFLHRLGFTPDLTAHPASGRRSPAFYGSSPGEMRRSIDARRHTPPPPEGAPSGRHVPLAERRRTRSFGAATAAR</sequence>
<reference evidence="1 2" key="1">
    <citation type="submission" date="2024-03" db="EMBL/GenBank/DDBJ databases">
        <title>Aureococcus anophagefferens CCMP1851 and Kratosvirus quantuckense: Draft genome of a second virus-susceptible host strain in the model system.</title>
        <authorList>
            <person name="Chase E."/>
            <person name="Truchon A.R."/>
            <person name="Schepens W."/>
            <person name="Wilhelm S.W."/>
        </authorList>
    </citation>
    <scope>NUCLEOTIDE SEQUENCE [LARGE SCALE GENOMIC DNA]</scope>
    <source>
        <strain evidence="1 2">CCMP1851</strain>
    </source>
</reference>
<dbReference type="PANTHER" id="PTHR31326:SF1">
    <property type="entry name" value="PROTEIN CLT2, CHLOROPLASTIC"/>
    <property type="match status" value="1"/>
</dbReference>
<proteinExistence type="predicted"/>
<dbReference type="InterPro" id="IPR013936">
    <property type="entry name" value="CRT-like"/>
</dbReference>
<dbReference type="Pfam" id="PF08627">
    <property type="entry name" value="CRT-like"/>
    <property type="match status" value="1"/>
</dbReference>
<name>A0ABR1FJK1_AURAN</name>
<dbReference type="PANTHER" id="PTHR31326">
    <property type="entry name" value="PROTEIN CLT2, CHLOROPLASTIC"/>
    <property type="match status" value="1"/>
</dbReference>
<dbReference type="Proteomes" id="UP001363151">
    <property type="component" value="Unassembled WGS sequence"/>
</dbReference>